<feature type="signal peptide" evidence="1">
    <location>
        <begin position="1"/>
        <end position="19"/>
    </location>
</feature>
<gene>
    <name evidence="2" type="ORF">CDD82_5808</name>
</gene>
<accession>A0A2C5Z0R5</accession>
<reference evidence="2 3" key="1">
    <citation type="submission" date="2017-06" db="EMBL/GenBank/DDBJ databases">
        <title>Ant-infecting Ophiocordyceps genomes reveal a high diversity of potential behavioral manipulation genes and a possible major role for enterotoxins.</title>
        <authorList>
            <person name="De Bekker C."/>
            <person name="Evans H.C."/>
            <person name="Brachmann A."/>
            <person name="Hughes D.P."/>
        </authorList>
    </citation>
    <scope>NUCLEOTIDE SEQUENCE [LARGE SCALE GENOMIC DNA]</scope>
    <source>
        <strain evidence="2 3">1348a</strain>
    </source>
</reference>
<sequence length="104" mass="11595">MVKLMLPFLAAMAVSLTLAYDNYCIKGLYHCGWNLLQTAGDRTGRALQLNQALEEYGVPPPYNNHTIEQSLYRCKGGANSHIVYSITCDDTCEAGEDNHDDYCD</sequence>
<keyword evidence="3" id="KW-1185">Reference proteome</keyword>
<dbReference type="AlphaFoldDB" id="A0A2C5Z0R5"/>
<dbReference type="EMBL" id="NJEU01000558">
    <property type="protein sequence ID" value="PHH72761.1"/>
    <property type="molecule type" value="Genomic_DNA"/>
</dbReference>
<organism evidence="2 3">
    <name type="scientific">Ophiocordyceps australis</name>
    <dbReference type="NCBI Taxonomy" id="1399860"/>
    <lineage>
        <taxon>Eukaryota</taxon>
        <taxon>Fungi</taxon>
        <taxon>Dikarya</taxon>
        <taxon>Ascomycota</taxon>
        <taxon>Pezizomycotina</taxon>
        <taxon>Sordariomycetes</taxon>
        <taxon>Hypocreomycetidae</taxon>
        <taxon>Hypocreales</taxon>
        <taxon>Ophiocordycipitaceae</taxon>
        <taxon>Ophiocordyceps</taxon>
    </lineage>
</organism>
<dbReference type="OrthoDB" id="4186099at2759"/>
<evidence type="ECO:0000313" key="3">
    <source>
        <dbReference type="Proteomes" id="UP000224854"/>
    </source>
</evidence>
<feature type="chain" id="PRO_5012248362" evidence="1">
    <location>
        <begin position="20"/>
        <end position="104"/>
    </location>
</feature>
<proteinExistence type="predicted"/>
<evidence type="ECO:0000256" key="1">
    <source>
        <dbReference type="SAM" id="SignalP"/>
    </source>
</evidence>
<keyword evidence="1" id="KW-0732">Signal</keyword>
<name>A0A2C5Z0R5_9HYPO</name>
<comment type="caution">
    <text evidence="2">The sequence shown here is derived from an EMBL/GenBank/DDBJ whole genome shotgun (WGS) entry which is preliminary data.</text>
</comment>
<protein>
    <submittedName>
        <fullName evidence="2">Uncharacterized protein</fullName>
    </submittedName>
</protein>
<dbReference type="Proteomes" id="UP000224854">
    <property type="component" value="Unassembled WGS sequence"/>
</dbReference>
<evidence type="ECO:0000313" key="2">
    <source>
        <dbReference type="EMBL" id="PHH72761.1"/>
    </source>
</evidence>